<sequence>MERRKTQLKRDTTLPNAMQRVWVSAVSPTYSSTRKVSARRLMSKMVFFSAFLSVMLSVLSRLPALPIFFVTFKQARSLMNMHCSSLVVCGFVVILTGTEMRGILYIPSEPYHRKPILSYLIVTLRAWATSLPSFLIANQLPTSSKIKPFFQSH</sequence>
<comment type="caution">
    <text evidence="2">The sequence shown here is derived from an EMBL/GenBank/DDBJ whole genome shotgun (WGS) entry which is preliminary data.</text>
</comment>
<keyword evidence="1" id="KW-1133">Transmembrane helix</keyword>
<protein>
    <submittedName>
        <fullName evidence="2">Uncharacterized protein</fullName>
    </submittedName>
</protein>
<feature type="transmembrane region" description="Helical" evidence="1">
    <location>
        <begin position="45"/>
        <end position="72"/>
    </location>
</feature>
<dbReference type="GeneID" id="66071420"/>
<feature type="transmembrane region" description="Helical" evidence="1">
    <location>
        <begin position="78"/>
        <end position="95"/>
    </location>
</feature>
<evidence type="ECO:0000256" key="1">
    <source>
        <dbReference type="SAM" id="Phobius"/>
    </source>
</evidence>
<dbReference type="AlphaFoldDB" id="A0A9P7UKI2"/>
<keyword evidence="1" id="KW-0472">Membrane</keyword>
<gene>
    <name evidence="2" type="ORF">E1B28_002344</name>
</gene>
<reference evidence="2" key="1">
    <citation type="journal article" date="2021" name="Genome Biol. Evol.">
        <title>The assembled and annotated genome of the fairy-ring fungus Marasmius oreades.</title>
        <authorList>
            <person name="Hiltunen M."/>
            <person name="Ament-Velasquez S.L."/>
            <person name="Johannesson H."/>
        </authorList>
    </citation>
    <scope>NUCLEOTIDE SEQUENCE</scope>
    <source>
        <strain evidence="2">03SP1</strain>
    </source>
</reference>
<dbReference type="EMBL" id="CM032190">
    <property type="protein sequence ID" value="KAG7086387.1"/>
    <property type="molecule type" value="Genomic_DNA"/>
</dbReference>
<feature type="transmembrane region" description="Helical" evidence="1">
    <location>
        <begin position="116"/>
        <end position="137"/>
    </location>
</feature>
<accession>A0A9P7UKI2</accession>
<proteinExistence type="predicted"/>
<evidence type="ECO:0000313" key="2">
    <source>
        <dbReference type="EMBL" id="KAG7086387.1"/>
    </source>
</evidence>
<name>A0A9P7UKI2_9AGAR</name>
<keyword evidence="1" id="KW-0812">Transmembrane</keyword>
<keyword evidence="3" id="KW-1185">Reference proteome</keyword>
<evidence type="ECO:0000313" key="3">
    <source>
        <dbReference type="Proteomes" id="UP001049176"/>
    </source>
</evidence>
<dbReference type="RefSeq" id="XP_043002858.1">
    <property type="nucleotide sequence ID" value="XM_043159258.1"/>
</dbReference>
<dbReference type="Proteomes" id="UP001049176">
    <property type="component" value="Chromosome 10"/>
</dbReference>
<organism evidence="2 3">
    <name type="scientific">Marasmius oreades</name>
    <name type="common">fairy-ring Marasmius</name>
    <dbReference type="NCBI Taxonomy" id="181124"/>
    <lineage>
        <taxon>Eukaryota</taxon>
        <taxon>Fungi</taxon>
        <taxon>Dikarya</taxon>
        <taxon>Basidiomycota</taxon>
        <taxon>Agaricomycotina</taxon>
        <taxon>Agaricomycetes</taxon>
        <taxon>Agaricomycetidae</taxon>
        <taxon>Agaricales</taxon>
        <taxon>Marasmiineae</taxon>
        <taxon>Marasmiaceae</taxon>
        <taxon>Marasmius</taxon>
    </lineage>
</organism>
<dbReference type="KEGG" id="more:E1B28_002344"/>